<feature type="region of interest" description="Disordered" evidence="1">
    <location>
        <begin position="1"/>
        <end position="26"/>
    </location>
</feature>
<dbReference type="AlphaFoldDB" id="A0A427A8Y9"/>
<proteinExistence type="predicted"/>
<dbReference type="Proteomes" id="UP000287651">
    <property type="component" value="Unassembled WGS sequence"/>
</dbReference>
<evidence type="ECO:0000313" key="3">
    <source>
        <dbReference type="Proteomes" id="UP000287651"/>
    </source>
</evidence>
<evidence type="ECO:0000256" key="1">
    <source>
        <dbReference type="SAM" id="MobiDB-lite"/>
    </source>
</evidence>
<dbReference type="EMBL" id="AMZH03003324">
    <property type="protein sequence ID" value="RRT72679.1"/>
    <property type="molecule type" value="Genomic_DNA"/>
</dbReference>
<reference evidence="2 3" key="1">
    <citation type="journal article" date="2014" name="Agronomy (Basel)">
        <title>A Draft Genome Sequence for Ensete ventricosum, the Drought-Tolerant Tree Against Hunger.</title>
        <authorList>
            <person name="Harrison J."/>
            <person name="Moore K.A."/>
            <person name="Paszkiewicz K."/>
            <person name="Jones T."/>
            <person name="Grant M."/>
            <person name="Ambacheew D."/>
            <person name="Muzemil S."/>
            <person name="Studholme D.J."/>
        </authorList>
    </citation>
    <scope>NUCLEOTIDE SEQUENCE [LARGE SCALE GENOMIC DNA]</scope>
</reference>
<feature type="region of interest" description="Disordered" evidence="1">
    <location>
        <begin position="42"/>
        <end position="77"/>
    </location>
</feature>
<name>A0A427A8Y9_ENSVE</name>
<sequence>MIHIKGSKEGGSHLQAGRLQGGPPIARLPARAVDYGQSPYRGAFGQTTLATRGNRTRPGLSLARVTSCGHDAHRQAS</sequence>
<gene>
    <name evidence="2" type="ORF">B296_00028346</name>
</gene>
<organism evidence="2 3">
    <name type="scientific">Ensete ventricosum</name>
    <name type="common">Abyssinian banana</name>
    <name type="synonym">Musa ensete</name>
    <dbReference type="NCBI Taxonomy" id="4639"/>
    <lineage>
        <taxon>Eukaryota</taxon>
        <taxon>Viridiplantae</taxon>
        <taxon>Streptophyta</taxon>
        <taxon>Embryophyta</taxon>
        <taxon>Tracheophyta</taxon>
        <taxon>Spermatophyta</taxon>
        <taxon>Magnoliopsida</taxon>
        <taxon>Liliopsida</taxon>
        <taxon>Zingiberales</taxon>
        <taxon>Musaceae</taxon>
        <taxon>Ensete</taxon>
    </lineage>
</organism>
<accession>A0A427A8Y9</accession>
<protein>
    <submittedName>
        <fullName evidence="2">Uncharacterized protein</fullName>
    </submittedName>
</protein>
<evidence type="ECO:0000313" key="2">
    <source>
        <dbReference type="EMBL" id="RRT72679.1"/>
    </source>
</evidence>
<comment type="caution">
    <text evidence="2">The sequence shown here is derived from an EMBL/GenBank/DDBJ whole genome shotgun (WGS) entry which is preliminary data.</text>
</comment>
<feature type="compositionally biased region" description="Basic and acidic residues" evidence="1">
    <location>
        <begin position="1"/>
        <end position="11"/>
    </location>
</feature>